<dbReference type="KEGG" id="vvi:100266041"/>
<reference evidence="2" key="1">
    <citation type="journal article" date="2007" name="Nature">
        <title>The grapevine genome sequence suggests ancestral hexaploidization in major angiosperm phyla.</title>
        <authorList>
            <consortium name="The French-Italian Public Consortium for Grapevine Genome Characterization."/>
            <person name="Jaillon O."/>
            <person name="Aury J.-M."/>
            <person name="Noel B."/>
            <person name="Policriti A."/>
            <person name="Clepet C."/>
            <person name="Casagrande A."/>
            <person name="Choisne N."/>
            <person name="Aubourg S."/>
            <person name="Vitulo N."/>
            <person name="Jubin C."/>
            <person name="Vezzi A."/>
            <person name="Legeai F."/>
            <person name="Hugueney P."/>
            <person name="Dasilva C."/>
            <person name="Horner D."/>
            <person name="Mica E."/>
            <person name="Jublot D."/>
            <person name="Poulain J."/>
            <person name="Bruyere C."/>
            <person name="Billault A."/>
            <person name="Segurens B."/>
            <person name="Gouyvenoux M."/>
            <person name="Ugarte E."/>
            <person name="Cattonaro F."/>
            <person name="Anthouard V."/>
            <person name="Vico V."/>
            <person name="Del Fabbro C."/>
            <person name="Alaux M."/>
            <person name="Di Gaspero G."/>
            <person name="Dumas V."/>
            <person name="Felice N."/>
            <person name="Paillard S."/>
            <person name="Juman I."/>
            <person name="Moroldo M."/>
            <person name="Scalabrin S."/>
            <person name="Canaguier A."/>
            <person name="Le Clainche I."/>
            <person name="Malacrida G."/>
            <person name="Durand E."/>
            <person name="Pesole G."/>
            <person name="Laucou V."/>
            <person name="Chatelet P."/>
            <person name="Merdinoglu D."/>
            <person name="Delledonne M."/>
            <person name="Pezzotti M."/>
            <person name="Lecharny A."/>
            <person name="Scarpelli C."/>
            <person name="Artiguenave F."/>
            <person name="Pe M.E."/>
            <person name="Valle G."/>
            <person name="Morgante M."/>
            <person name="Caboche M."/>
            <person name="Adam-Blondon A.-F."/>
            <person name="Weissenbach J."/>
            <person name="Quetier F."/>
            <person name="Wincker P."/>
        </authorList>
    </citation>
    <scope>NUCLEOTIDE SEQUENCE [LARGE SCALE GENOMIC DNA]</scope>
    <source>
        <strain evidence="2">cv. Pinot noir / PN40024</strain>
    </source>
</reference>
<dbReference type="InParanoid" id="D7TFK9"/>
<accession>D7TFK9</accession>
<proteinExistence type="predicted"/>
<dbReference type="EMBL" id="FN595770">
    <property type="protein sequence ID" value="CBI29282.3"/>
    <property type="molecule type" value="Genomic_DNA"/>
</dbReference>
<name>D7TFK9_VITVI</name>
<dbReference type="OMA" id="APVYIVC"/>
<dbReference type="FunCoup" id="D7TFK9">
    <property type="interactions" value="42"/>
</dbReference>
<dbReference type="PaxDb" id="29760-VIT_01s0150g00340.t01"/>
<protein>
    <submittedName>
        <fullName evidence="1">Uncharacterized protein</fullName>
    </submittedName>
</protein>
<evidence type="ECO:0000313" key="2">
    <source>
        <dbReference type="Proteomes" id="UP000009183"/>
    </source>
</evidence>
<dbReference type="Proteomes" id="UP000009183">
    <property type="component" value="Chromosome 1"/>
</dbReference>
<sequence>MALRATGYWRSMLNRLGANRSFATSTPPRMKQVSSTFDTAHGGQSKLRGMIKLEFAPVYVVVGMVLVVVGMAVHTAKQQLLHAPAVTFSKKKRGNMAEVYDPDAAFESANKFLTKSFLRKVAHIQDNEKTIPDPMRGDAFSSVCSPRRTETLKSAGVESGSR</sequence>
<gene>
    <name evidence="1" type="ordered locus">VIT_01s0150g00340</name>
</gene>
<dbReference type="HOGENOM" id="CLU_105632_0_0_1"/>
<dbReference type="AlphaFoldDB" id="D7TFK9"/>
<dbReference type="PANTHER" id="PTHR33919:SF9">
    <property type="entry name" value="RIBOSOME BIOGENESIS NEP1-LIKE PROTEIN"/>
    <property type="match status" value="1"/>
</dbReference>
<dbReference type="OrthoDB" id="2013913at2759"/>
<keyword evidence="2" id="KW-1185">Reference proteome</keyword>
<organism evidence="1 2">
    <name type="scientific">Vitis vinifera</name>
    <name type="common">Grape</name>
    <dbReference type="NCBI Taxonomy" id="29760"/>
    <lineage>
        <taxon>Eukaryota</taxon>
        <taxon>Viridiplantae</taxon>
        <taxon>Streptophyta</taxon>
        <taxon>Embryophyta</taxon>
        <taxon>Tracheophyta</taxon>
        <taxon>Spermatophyta</taxon>
        <taxon>Magnoliopsida</taxon>
        <taxon>eudicotyledons</taxon>
        <taxon>Gunneridae</taxon>
        <taxon>Pentapetalae</taxon>
        <taxon>rosids</taxon>
        <taxon>Vitales</taxon>
        <taxon>Vitaceae</taxon>
        <taxon>Viteae</taxon>
        <taxon>Vitis</taxon>
    </lineage>
</organism>
<dbReference type="PANTHER" id="PTHR33919">
    <property type="entry name" value="OS09G0127700 PROTEIN"/>
    <property type="match status" value="1"/>
</dbReference>
<evidence type="ECO:0000313" key="1">
    <source>
        <dbReference type="EMBL" id="CBI29282.3"/>
    </source>
</evidence>
<dbReference type="eggNOG" id="ENOG502S3DK">
    <property type="taxonomic scope" value="Eukaryota"/>
</dbReference>